<feature type="region of interest" description="Disordered" evidence="1">
    <location>
        <begin position="1"/>
        <end position="223"/>
    </location>
</feature>
<keyword evidence="3" id="KW-1185">Reference proteome</keyword>
<dbReference type="EMBL" id="JAVHNS010000012">
    <property type="protein sequence ID" value="KAK6338534.1"/>
    <property type="molecule type" value="Genomic_DNA"/>
</dbReference>
<evidence type="ECO:0000313" key="3">
    <source>
        <dbReference type="Proteomes" id="UP001373714"/>
    </source>
</evidence>
<organism evidence="2 3">
    <name type="scientific">Orbilia blumenaviensis</name>
    <dbReference type="NCBI Taxonomy" id="1796055"/>
    <lineage>
        <taxon>Eukaryota</taxon>
        <taxon>Fungi</taxon>
        <taxon>Dikarya</taxon>
        <taxon>Ascomycota</taxon>
        <taxon>Pezizomycotina</taxon>
        <taxon>Orbiliomycetes</taxon>
        <taxon>Orbiliales</taxon>
        <taxon>Orbiliaceae</taxon>
        <taxon>Orbilia</taxon>
    </lineage>
</organism>
<name>A0AAV9UDW2_9PEZI</name>
<evidence type="ECO:0000256" key="1">
    <source>
        <dbReference type="SAM" id="MobiDB-lite"/>
    </source>
</evidence>
<protein>
    <submittedName>
        <fullName evidence="2">Uncharacterized protein</fullName>
    </submittedName>
</protein>
<proteinExistence type="predicted"/>
<accession>A0AAV9UDW2</accession>
<feature type="compositionally biased region" description="Pro residues" evidence="1">
    <location>
        <begin position="186"/>
        <end position="223"/>
    </location>
</feature>
<dbReference type="Proteomes" id="UP001373714">
    <property type="component" value="Unassembled WGS sequence"/>
</dbReference>
<gene>
    <name evidence="2" type="ORF">TWF730_002597</name>
</gene>
<sequence>MPRTRSMAKAEAAEKAQAEAARAQGPVAEGTPGERVSSQQGSEGVGGKDKRGKKRKREEEEEEWEGKIEEEVGGEGGPSKKRPRRASSPAGTRSSWSSDGSSLDWSDMSEDESMHHSLKGRGVSKAYKKANFARGNRRNQGWLRRGTTTLRLLDPYSPAGGRDTPCPPSRRYTGNTPSPDFVFRPSPEPPWQEPSPARSPSPAPPSPPTSPPPPPPAPALPMPLPFVLPLGLAPHQAPAELPINWQFVTECVSVDPTSEWRFELRVYRNADM</sequence>
<comment type="caution">
    <text evidence="2">The sequence shown here is derived from an EMBL/GenBank/DDBJ whole genome shotgun (WGS) entry which is preliminary data.</text>
</comment>
<evidence type="ECO:0000313" key="2">
    <source>
        <dbReference type="EMBL" id="KAK6338534.1"/>
    </source>
</evidence>
<feature type="compositionally biased region" description="Low complexity" evidence="1">
    <location>
        <begin position="143"/>
        <end position="153"/>
    </location>
</feature>
<feature type="compositionally biased region" description="Low complexity" evidence="1">
    <location>
        <begin position="94"/>
        <end position="106"/>
    </location>
</feature>
<dbReference type="AlphaFoldDB" id="A0AAV9UDW2"/>
<reference evidence="2 3" key="1">
    <citation type="submission" date="2019-10" db="EMBL/GenBank/DDBJ databases">
        <authorList>
            <person name="Palmer J.M."/>
        </authorList>
    </citation>
    <scope>NUCLEOTIDE SEQUENCE [LARGE SCALE GENOMIC DNA]</scope>
    <source>
        <strain evidence="2 3">TWF730</strain>
    </source>
</reference>